<dbReference type="PROSITE" id="PS50110">
    <property type="entry name" value="RESPONSE_REGULATORY"/>
    <property type="match status" value="1"/>
</dbReference>
<dbReference type="GO" id="GO:0000156">
    <property type="term" value="F:phosphorelay response regulator activity"/>
    <property type="evidence" value="ECO:0007669"/>
    <property type="project" value="TreeGrafter"/>
</dbReference>
<dbReference type="Gene3D" id="6.10.250.690">
    <property type="match status" value="1"/>
</dbReference>
<dbReference type="InterPro" id="IPR016032">
    <property type="entry name" value="Sig_transdc_resp-reg_C-effctor"/>
</dbReference>
<evidence type="ECO:0000256" key="5">
    <source>
        <dbReference type="PROSITE-ProRule" id="PRU01091"/>
    </source>
</evidence>
<feature type="domain" description="Response regulatory" evidence="6">
    <location>
        <begin position="2"/>
        <end position="118"/>
    </location>
</feature>
<dbReference type="SUPFAM" id="SSF52172">
    <property type="entry name" value="CheY-like"/>
    <property type="match status" value="1"/>
</dbReference>
<dbReference type="Proteomes" id="UP000473470">
    <property type="component" value="Unassembled WGS sequence"/>
</dbReference>
<evidence type="ECO:0000313" key="9">
    <source>
        <dbReference type="Proteomes" id="UP000473470"/>
    </source>
</evidence>
<dbReference type="GO" id="GO:0005829">
    <property type="term" value="C:cytosol"/>
    <property type="evidence" value="ECO:0007669"/>
    <property type="project" value="TreeGrafter"/>
</dbReference>
<dbReference type="Gene3D" id="3.40.50.2300">
    <property type="match status" value="1"/>
</dbReference>
<keyword evidence="2" id="KW-0902">Two-component regulatory system</keyword>
<dbReference type="EMBL" id="VZOK01000061">
    <property type="protein sequence ID" value="KAB0633776.1"/>
    <property type="molecule type" value="Genomic_DNA"/>
</dbReference>
<dbReference type="GO" id="GO:0032993">
    <property type="term" value="C:protein-DNA complex"/>
    <property type="evidence" value="ECO:0007669"/>
    <property type="project" value="TreeGrafter"/>
</dbReference>
<evidence type="ECO:0000256" key="1">
    <source>
        <dbReference type="ARBA" id="ARBA00022553"/>
    </source>
</evidence>
<dbReference type="PANTHER" id="PTHR48111">
    <property type="entry name" value="REGULATOR OF RPOS"/>
    <property type="match status" value="1"/>
</dbReference>
<dbReference type="InterPro" id="IPR039420">
    <property type="entry name" value="WalR-like"/>
</dbReference>
<dbReference type="SUPFAM" id="SSF46894">
    <property type="entry name" value="C-terminal effector domain of the bipartite response regulators"/>
    <property type="match status" value="1"/>
</dbReference>
<dbReference type="PROSITE" id="PS51755">
    <property type="entry name" value="OMPR_PHOB"/>
    <property type="match status" value="1"/>
</dbReference>
<dbReference type="GeneID" id="93055416"/>
<dbReference type="Pfam" id="PF00486">
    <property type="entry name" value="Trans_reg_C"/>
    <property type="match status" value="1"/>
</dbReference>
<dbReference type="GO" id="GO:0000976">
    <property type="term" value="F:transcription cis-regulatory region binding"/>
    <property type="evidence" value="ECO:0007669"/>
    <property type="project" value="TreeGrafter"/>
</dbReference>
<dbReference type="GO" id="GO:0006355">
    <property type="term" value="P:regulation of DNA-templated transcription"/>
    <property type="evidence" value="ECO:0007669"/>
    <property type="project" value="InterPro"/>
</dbReference>
<dbReference type="CDD" id="cd00383">
    <property type="entry name" value="trans_reg_C"/>
    <property type="match status" value="1"/>
</dbReference>
<feature type="DNA-binding region" description="OmpR/PhoB-type" evidence="5">
    <location>
        <begin position="128"/>
        <end position="227"/>
    </location>
</feature>
<dbReference type="SMART" id="SM00448">
    <property type="entry name" value="REC"/>
    <property type="match status" value="1"/>
</dbReference>
<accession>A0A6L3MP39</accession>
<dbReference type="Gene3D" id="1.10.10.10">
    <property type="entry name" value="Winged helix-like DNA-binding domain superfamily/Winged helix DNA-binding domain"/>
    <property type="match status" value="1"/>
</dbReference>
<protein>
    <submittedName>
        <fullName evidence="8">Response regulator transcription factor</fullName>
    </submittedName>
</protein>
<feature type="modified residue" description="4-aspartylphosphate" evidence="4">
    <location>
        <position position="51"/>
    </location>
</feature>
<dbReference type="Pfam" id="PF00072">
    <property type="entry name" value="Response_reg"/>
    <property type="match status" value="1"/>
</dbReference>
<evidence type="ECO:0000313" key="8">
    <source>
        <dbReference type="EMBL" id="KAB0633776.1"/>
    </source>
</evidence>
<dbReference type="InterPro" id="IPR001867">
    <property type="entry name" value="OmpR/PhoB-type_DNA-bd"/>
</dbReference>
<dbReference type="RefSeq" id="WP_059882079.1">
    <property type="nucleotide sequence ID" value="NZ_CABVPM010000227.1"/>
</dbReference>
<evidence type="ECO:0000259" key="7">
    <source>
        <dbReference type="PROSITE" id="PS51755"/>
    </source>
</evidence>
<keyword evidence="3 5" id="KW-0238">DNA-binding</keyword>
<dbReference type="PANTHER" id="PTHR48111:SF40">
    <property type="entry name" value="PHOSPHATE REGULON TRANSCRIPTIONAL REGULATORY PROTEIN PHOB"/>
    <property type="match status" value="1"/>
</dbReference>
<keyword evidence="1 4" id="KW-0597">Phosphoprotein</keyword>
<dbReference type="InterPro" id="IPR001789">
    <property type="entry name" value="Sig_transdc_resp-reg_receiver"/>
</dbReference>
<dbReference type="InterPro" id="IPR036388">
    <property type="entry name" value="WH-like_DNA-bd_sf"/>
</dbReference>
<dbReference type="InterPro" id="IPR011006">
    <property type="entry name" value="CheY-like_superfamily"/>
</dbReference>
<feature type="domain" description="OmpR/PhoB-type" evidence="7">
    <location>
        <begin position="128"/>
        <end position="227"/>
    </location>
</feature>
<evidence type="ECO:0000256" key="4">
    <source>
        <dbReference type="PROSITE-ProRule" id="PRU00169"/>
    </source>
</evidence>
<dbReference type="AlphaFoldDB" id="A0A6L3MP39"/>
<evidence type="ECO:0000256" key="3">
    <source>
        <dbReference type="ARBA" id="ARBA00023125"/>
    </source>
</evidence>
<proteinExistence type="predicted"/>
<gene>
    <name evidence="8" type="ORF">F7R25_28615</name>
</gene>
<evidence type="ECO:0000259" key="6">
    <source>
        <dbReference type="PROSITE" id="PS50110"/>
    </source>
</evidence>
<name>A0A6L3MP39_9BURK</name>
<dbReference type="SMART" id="SM00862">
    <property type="entry name" value="Trans_reg_C"/>
    <property type="match status" value="1"/>
</dbReference>
<evidence type="ECO:0000256" key="2">
    <source>
        <dbReference type="ARBA" id="ARBA00023012"/>
    </source>
</evidence>
<organism evidence="8 9">
    <name type="scientific">Burkholderia stagnalis</name>
    <dbReference type="NCBI Taxonomy" id="1503054"/>
    <lineage>
        <taxon>Bacteria</taxon>
        <taxon>Pseudomonadati</taxon>
        <taxon>Pseudomonadota</taxon>
        <taxon>Betaproteobacteria</taxon>
        <taxon>Burkholderiales</taxon>
        <taxon>Burkholderiaceae</taxon>
        <taxon>Burkholderia</taxon>
        <taxon>Burkholderia cepacia complex</taxon>
    </lineage>
</organism>
<comment type="caution">
    <text evidence="8">The sequence shown here is derived from an EMBL/GenBank/DDBJ whole genome shotgun (WGS) entry which is preliminary data.</text>
</comment>
<sequence length="231" mass="26635">MRIAILEDDPHESFFVSHALKTSGHTCYVFREGVDLKRRLQRETFDMLVLDWYVPGLSGADLMTWVRTHEGGKSLPILFLSIRGDDAGIAHILDSGADDYIAKPVSGSLLRARVEALLRRSYRTRISRPVLDFGQFRFDVTERQAYANDKPIGLTQKEFELALLLFQNINRPLSRTYLVDLVWKRVTDLPSRTLDTHISQLRTKLGLRPENGYRVTPIHSYGYRLEQLMQE</sequence>
<reference evidence="8 9" key="1">
    <citation type="submission" date="2019-09" db="EMBL/GenBank/DDBJ databases">
        <title>Draft genome sequences of 48 bacterial type strains from the CCUG.</title>
        <authorList>
            <person name="Tunovic T."/>
            <person name="Pineiro-Iglesias B."/>
            <person name="Unosson C."/>
            <person name="Inganas E."/>
            <person name="Ohlen M."/>
            <person name="Cardew S."/>
            <person name="Jensie-Markopoulos S."/>
            <person name="Salva-Serra F."/>
            <person name="Jaen-Luchoro D."/>
            <person name="Karlsson R."/>
            <person name="Svensson-Stadler L."/>
            <person name="Chun J."/>
            <person name="Moore E."/>
        </authorList>
    </citation>
    <scope>NUCLEOTIDE SEQUENCE [LARGE SCALE GENOMIC DNA]</scope>
    <source>
        <strain evidence="8 9">CCUG 65686</strain>
    </source>
</reference>